<dbReference type="GO" id="GO:0006887">
    <property type="term" value="P:exocytosis"/>
    <property type="evidence" value="ECO:0007669"/>
    <property type="project" value="TreeGrafter"/>
</dbReference>
<accession>A0AAV7JTP4</accession>
<dbReference type="GO" id="GO:0043014">
    <property type="term" value="F:alpha-tubulin binding"/>
    <property type="evidence" value="ECO:0007669"/>
    <property type="project" value="InterPro"/>
</dbReference>
<evidence type="ECO:0000256" key="2">
    <source>
        <dbReference type="ARBA" id="ARBA00023203"/>
    </source>
</evidence>
<dbReference type="Pfam" id="PF11945">
    <property type="entry name" value="WASH_WAHD"/>
    <property type="match status" value="1"/>
</dbReference>
<evidence type="ECO:0000313" key="6">
    <source>
        <dbReference type="Proteomes" id="UP001165289"/>
    </source>
</evidence>
<reference evidence="5 6" key="1">
    <citation type="journal article" date="2023" name="BMC Biol.">
        <title>The compact genome of the sponge Oopsacas minuta (Hexactinellida) is lacking key metazoan core genes.</title>
        <authorList>
            <person name="Santini S."/>
            <person name="Schenkelaars Q."/>
            <person name="Jourda C."/>
            <person name="Duchesne M."/>
            <person name="Belahbib H."/>
            <person name="Rocher C."/>
            <person name="Selva M."/>
            <person name="Riesgo A."/>
            <person name="Vervoort M."/>
            <person name="Leys S.P."/>
            <person name="Kodjabachian L."/>
            <person name="Le Bivic A."/>
            <person name="Borchiellini C."/>
            <person name="Claverie J.M."/>
            <person name="Renard E."/>
        </authorList>
    </citation>
    <scope>NUCLEOTIDE SEQUENCE [LARGE SCALE GENOMIC DNA]</scope>
    <source>
        <strain evidence="5">SPO-2</strain>
    </source>
</reference>
<dbReference type="GO" id="GO:0032456">
    <property type="term" value="P:endocytic recycling"/>
    <property type="evidence" value="ECO:0007669"/>
    <property type="project" value="TreeGrafter"/>
</dbReference>
<dbReference type="InterPro" id="IPR028290">
    <property type="entry name" value="WASH1"/>
</dbReference>
<dbReference type="GO" id="GO:0005829">
    <property type="term" value="C:cytosol"/>
    <property type="evidence" value="ECO:0007669"/>
    <property type="project" value="GOC"/>
</dbReference>
<comment type="caution">
    <text evidence="5">The sequence shown here is derived from an EMBL/GenBank/DDBJ whole genome shotgun (WGS) entry which is preliminary data.</text>
</comment>
<keyword evidence="6" id="KW-1185">Reference proteome</keyword>
<evidence type="ECO:0000256" key="3">
    <source>
        <dbReference type="SAM" id="Coils"/>
    </source>
</evidence>
<dbReference type="InterPro" id="IPR021854">
    <property type="entry name" value="WASH1_WAHD"/>
</dbReference>
<dbReference type="GO" id="GO:0055037">
    <property type="term" value="C:recycling endosome"/>
    <property type="evidence" value="ECO:0007669"/>
    <property type="project" value="TreeGrafter"/>
</dbReference>
<dbReference type="GO" id="GO:0042147">
    <property type="term" value="P:retrograde transport, endosome to Golgi"/>
    <property type="evidence" value="ECO:0007669"/>
    <property type="project" value="TreeGrafter"/>
</dbReference>
<dbReference type="AlphaFoldDB" id="A0AAV7JTP4"/>
<evidence type="ECO:0000259" key="4">
    <source>
        <dbReference type="Pfam" id="PF11945"/>
    </source>
</evidence>
<dbReference type="GO" id="GO:0005769">
    <property type="term" value="C:early endosome"/>
    <property type="evidence" value="ECO:0007669"/>
    <property type="project" value="InterPro"/>
</dbReference>
<organism evidence="5 6">
    <name type="scientific">Oopsacas minuta</name>
    <dbReference type="NCBI Taxonomy" id="111878"/>
    <lineage>
        <taxon>Eukaryota</taxon>
        <taxon>Metazoa</taxon>
        <taxon>Porifera</taxon>
        <taxon>Hexactinellida</taxon>
        <taxon>Hexasterophora</taxon>
        <taxon>Lyssacinosida</taxon>
        <taxon>Leucopsacidae</taxon>
        <taxon>Oopsacas</taxon>
    </lineage>
</organism>
<dbReference type="PANTHER" id="PTHR23331">
    <property type="entry name" value="CXYORF1"/>
    <property type="match status" value="1"/>
</dbReference>
<dbReference type="GO" id="GO:0071203">
    <property type="term" value="C:WASH complex"/>
    <property type="evidence" value="ECO:0007669"/>
    <property type="project" value="InterPro"/>
</dbReference>
<name>A0AAV7JTP4_9METZ</name>
<dbReference type="GO" id="GO:0034314">
    <property type="term" value="P:Arp2/3 complex-mediated actin nucleation"/>
    <property type="evidence" value="ECO:0007669"/>
    <property type="project" value="InterPro"/>
</dbReference>
<sequence length="198" mass="22477">MPVKTYDMPLISSGLRQEEFIRQMVDSLEYLEAVSSDIFNLISISVSEQKDKLIDINNRINTAEAKVEKLKTSSSRGTVVYSVPKYPAPPVLEDQRPIFSKVEDGICKVRRSKGEIVSKLEPANDHHIKESTAYYILPADVWPSESELMEGGFKHKFKKNKNLEDNEGLGSLPRYLPSVSSLMLFNTSENPYLNYIIM</sequence>
<gene>
    <name evidence="5" type="ORF">LOD99_7304</name>
</gene>
<feature type="coiled-coil region" evidence="3">
    <location>
        <begin position="46"/>
        <end position="73"/>
    </location>
</feature>
<keyword evidence="2" id="KW-0009">Actin-binding</keyword>
<proteinExistence type="inferred from homology"/>
<dbReference type="GO" id="GO:0043015">
    <property type="term" value="F:gamma-tubulin binding"/>
    <property type="evidence" value="ECO:0007669"/>
    <property type="project" value="TreeGrafter"/>
</dbReference>
<dbReference type="EMBL" id="JAKMXF010000299">
    <property type="protein sequence ID" value="KAI6652289.1"/>
    <property type="molecule type" value="Genomic_DNA"/>
</dbReference>
<comment type="similarity">
    <text evidence="1">Belongs to the WASH1 family.</text>
</comment>
<feature type="domain" description="WASH1 WAHD" evidence="4">
    <location>
        <begin position="4"/>
        <end position="197"/>
    </location>
</feature>
<evidence type="ECO:0000313" key="5">
    <source>
        <dbReference type="EMBL" id="KAI6652289.1"/>
    </source>
</evidence>
<dbReference type="PANTHER" id="PTHR23331:SF1">
    <property type="entry name" value="WASH COMPLEX SUBUNIT 1"/>
    <property type="match status" value="1"/>
</dbReference>
<keyword evidence="3" id="KW-0175">Coiled coil</keyword>
<dbReference type="Proteomes" id="UP001165289">
    <property type="component" value="Unassembled WGS sequence"/>
</dbReference>
<evidence type="ECO:0000256" key="1">
    <source>
        <dbReference type="ARBA" id="ARBA00005602"/>
    </source>
</evidence>
<dbReference type="GO" id="GO:0003779">
    <property type="term" value="F:actin binding"/>
    <property type="evidence" value="ECO:0007669"/>
    <property type="project" value="UniProtKB-KW"/>
</dbReference>
<protein>
    <submittedName>
        <fullName evidence="5">WAS protein family-like protein 1-like</fullName>
    </submittedName>
</protein>